<keyword evidence="6 10" id="KW-0456">Lyase</keyword>
<reference evidence="10 11" key="1">
    <citation type="submission" date="2020-07" db="EMBL/GenBank/DDBJ databases">
        <title>Sequencing the genomes of 1000 actinobacteria strains.</title>
        <authorList>
            <person name="Klenk H.-P."/>
        </authorList>
    </citation>
    <scope>NUCLEOTIDE SEQUENCE [LARGE SCALE GENOMIC DNA]</scope>
    <source>
        <strain evidence="10 11">DSM 104006</strain>
    </source>
</reference>
<accession>A0A853BAU8</accession>
<keyword evidence="7" id="KW-0028">Amino-acid biosynthesis</keyword>
<dbReference type="InterPro" id="IPR020558">
    <property type="entry name" value="DiOHA_6PGluconate_deHydtase_CS"/>
</dbReference>
<dbReference type="NCBIfam" id="NF009560">
    <property type="entry name" value="PRK13017.1"/>
    <property type="match status" value="1"/>
</dbReference>
<dbReference type="PROSITE" id="PS00886">
    <property type="entry name" value="ILVD_EDD_1"/>
    <property type="match status" value="1"/>
</dbReference>
<dbReference type="GO" id="GO:0051537">
    <property type="term" value="F:2 iron, 2 sulfur cluster binding"/>
    <property type="evidence" value="ECO:0007669"/>
    <property type="project" value="UniProtKB-KW"/>
</dbReference>
<dbReference type="GO" id="GO:0046872">
    <property type="term" value="F:metal ion binding"/>
    <property type="evidence" value="ECO:0007669"/>
    <property type="project" value="UniProtKB-KW"/>
</dbReference>
<evidence type="ECO:0000256" key="1">
    <source>
        <dbReference type="ARBA" id="ARBA00006486"/>
    </source>
</evidence>
<evidence type="ECO:0000313" key="11">
    <source>
        <dbReference type="Proteomes" id="UP000549616"/>
    </source>
</evidence>
<keyword evidence="5" id="KW-0411">Iron-sulfur</keyword>
<keyword evidence="3" id="KW-0479">Metal-binding</keyword>
<dbReference type="InterPro" id="IPR042096">
    <property type="entry name" value="Dihydro-acid_dehy_C"/>
</dbReference>
<protein>
    <submittedName>
        <fullName evidence="10">Dihydroxy-acid dehydratase</fullName>
        <ecNumber evidence="10">4.2.1.9</ecNumber>
    </submittedName>
</protein>
<dbReference type="PANTHER" id="PTHR43183">
    <property type="entry name" value="HYPOTHETICAL DIHYDROXYACID DEHYDRATASE (EUROFUNG)-RELATED"/>
    <property type="match status" value="1"/>
</dbReference>
<dbReference type="EC" id="4.2.1.9" evidence="10"/>
<keyword evidence="11" id="KW-1185">Reference proteome</keyword>
<evidence type="ECO:0000256" key="6">
    <source>
        <dbReference type="ARBA" id="ARBA00023239"/>
    </source>
</evidence>
<proteinExistence type="inferred from homology"/>
<organism evidence="10 11">
    <name type="scientific">Amycolatopsis endophytica</name>
    <dbReference type="NCBI Taxonomy" id="860233"/>
    <lineage>
        <taxon>Bacteria</taxon>
        <taxon>Bacillati</taxon>
        <taxon>Actinomycetota</taxon>
        <taxon>Actinomycetes</taxon>
        <taxon>Pseudonocardiales</taxon>
        <taxon>Pseudonocardiaceae</taxon>
        <taxon>Amycolatopsis</taxon>
    </lineage>
</organism>
<dbReference type="Gene3D" id="3.50.30.80">
    <property type="entry name" value="IlvD/EDD C-terminal domain-like"/>
    <property type="match status" value="1"/>
</dbReference>
<gene>
    <name evidence="10" type="ORF">HNR02_005674</name>
</gene>
<name>A0A853BAU8_9PSEU</name>
<dbReference type="InterPro" id="IPR037237">
    <property type="entry name" value="IlvD/EDD_N"/>
</dbReference>
<evidence type="ECO:0000256" key="5">
    <source>
        <dbReference type="ARBA" id="ARBA00023014"/>
    </source>
</evidence>
<dbReference type="Pfam" id="PF24877">
    <property type="entry name" value="ILV_EDD_C"/>
    <property type="match status" value="1"/>
</dbReference>
<dbReference type="InterPro" id="IPR056740">
    <property type="entry name" value="ILV_EDD_C"/>
</dbReference>
<sequence length="573" mass="61523">MSTSDRRSADWFGAEGRNGFIHRSWMRNQGFGPEVFDGRPVIGIANSWSELTPCNAHLRDVAEAVKRGVWEAGGLPLEFPTMSLGEPLMRPTTMLFRNLMAMEVEETIRANPLDGVVLLSGCDKTTPAQLMGAASVDLPAIMVTGGPMLNGKFRGRDIGSGTDVWRLHEEHRAGKLSAADLTEAEGCMSRSRGHCMTMGTASTMACLAEALGMQLPGSAAIPAVDSRRYALAQAAGRRAVELVEEDLRPSRMLTRAAFENAVMVNAALGGSTNAVVHLLALAGRVGVALTLDDFERLTRDIPVLVDLMPSGRFLMEDFYYAGGLPVVLGELADHLDLGQMTVTGATWKDVLDGVQCWNREVIRTVDEPVQEAGAGTAVLRGSLCPDGAVLKVSAASPGLLEHRGRALVFDRVEDYTAVCDDPDLPVDPSTVLVIRNAGPRGYPGFPEVGNVPMPRVLLEAGVEDMVRVSDARMSGTGYGTCVLHVAPESAAGGPLALVRTGDEIELSVAGRKLDLLVAPEELERRRAAWQPPERPGERGWQRLYVEHVLQADRGADLDFLTGSSGHGTPRHSH</sequence>
<dbReference type="AlphaFoldDB" id="A0A853BAU8"/>
<dbReference type="InterPro" id="IPR052352">
    <property type="entry name" value="Sugar_Degrad_Dehydratases"/>
</dbReference>
<feature type="domain" description="Dihydroxy-acid/6-phosphogluconate dehydratase C-terminal" evidence="9">
    <location>
        <begin position="360"/>
        <end position="555"/>
    </location>
</feature>
<dbReference type="GO" id="GO:0004160">
    <property type="term" value="F:dihydroxy-acid dehydratase activity"/>
    <property type="evidence" value="ECO:0007669"/>
    <property type="project" value="UniProtKB-EC"/>
</dbReference>
<dbReference type="EMBL" id="JACCFK010000002">
    <property type="protein sequence ID" value="NYI92299.1"/>
    <property type="molecule type" value="Genomic_DNA"/>
</dbReference>
<dbReference type="InterPro" id="IPR000581">
    <property type="entry name" value="ILV_EDD_N"/>
</dbReference>
<evidence type="ECO:0000256" key="7">
    <source>
        <dbReference type="ARBA" id="ARBA00023304"/>
    </source>
</evidence>
<evidence type="ECO:0000313" key="10">
    <source>
        <dbReference type="EMBL" id="NYI92299.1"/>
    </source>
</evidence>
<comment type="caution">
    <text evidence="10">The sequence shown here is derived from an EMBL/GenBank/DDBJ whole genome shotgun (WGS) entry which is preliminary data.</text>
</comment>
<dbReference type="RefSeq" id="WP_179776549.1">
    <property type="nucleotide sequence ID" value="NZ_JACCFK010000002.1"/>
</dbReference>
<dbReference type="PANTHER" id="PTHR43183:SF1">
    <property type="entry name" value="HYPOTHETICAL DIHYDROXY-ACID DEHYDRATASE (EUROFUNG)-RELATED"/>
    <property type="match status" value="1"/>
</dbReference>
<keyword evidence="4" id="KW-0408">Iron</keyword>
<evidence type="ECO:0000259" key="9">
    <source>
        <dbReference type="Pfam" id="PF24877"/>
    </source>
</evidence>
<evidence type="ECO:0000256" key="2">
    <source>
        <dbReference type="ARBA" id="ARBA00022714"/>
    </source>
</evidence>
<dbReference type="SUPFAM" id="SSF143975">
    <property type="entry name" value="IlvD/EDD N-terminal domain-like"/>
    <property type="match status" value="1"/>
</dbReference>
<evidence type="ECO:0000259" key="8">
    <source>
        <dbReference type="Pfam" id="PF00920"/>
    </source>
</evidence>
<comment type="similarity">
    <text evidence="1">Belongs to the IlvD/Edd family.</text>
</comment>
<evidence type="ECO:0000256" key="4">
    <source>
        <dbReference type="ARBA" id="ARBA00023004"/>
    </source>
</evidence>
<dbReference type="Proteomes" id="UP000549616">
    <property type="component" value="Unassembled WGS sequence"/>
</dbReference>
<keyword evidence="7" id="KW-0100">Branched-chain amino acid biosynthesis</keyword>
<dbReference type="Pfam" id="PF00920">
    <property type="entry name" value="ILVD_EDD_N"/>
    <property type="match status" value="1"/>
</dbReference>
<evidence type="ECO:0000256" key="3">
    <source>
        <dbReference type="ARBA" id="ARBA00022723"/>
    </source>
</evidence>
<feature type="domain" description="Dihydroxy-acid/6-phosphogluconate dehydratase N-terminal" evidence="8">
    <location>
        <begin position="39"/>
        <end position="349"/>
    </location>
</feature>
<keyword evidence="2" id="KW-0001">2Fe-2S</keyword>
<dbReference type="SUPFAM" id="SSF52016">
    <property type="entry name" value="LeuD/IlvD-like"/>
    <property type="match status" value="1"/>
</dbReference>
<dbReference type="NCBIfam" id="NF004784">
    <property type="entry name" value="PRK06131.1"/>
    <property type="match status" value="1"/>
</dbReference>
<dbReference type="GO" id="GO:0009082">
    <property type="term" value="P:branched-chain amino acid biosynthetic process"/>
    <property type="evidence" value="ECO:0007669"/>
    <property type="project" value="UniProtKB-KW"/>
</dbReference>